<sequence>MTYLIKYLLFIPACALLLISVPTWNFSDNYIDVIFLNIPNGEATAIVDYEDQQAILINTGAPSSRDKLLEHLDRLSIKKLDAIFITNKDEEYTGNLEYLVNNYSGVDVYGPSSLNTMDLPNLNQWNDVNKDLEWGDLSFRIVDISARGNISFIAQFGDENVFFLNDGQEDIDNNFIQTVDIDIIKIAEFASGVTPSDQILAVMDPYVSIVFTSKSHQINNDLIKLLNSRWIDVYFVHKTGSIYIRFTKDDYEILSKNQSVFRYKDIYDKKLE</sequence>
<keyword evidence="1" id="KW-0378">Hydrolase</keyword>
<organism evidence="1 2">
    <name type="scientific">Gracilibacillus halotolerans</name>
    <dbReference type="NCBI Taxonomy" id="74386"/>
    <lineage>
        <taxon>Bacteria</taxon>
        <taxon>Bacillati</taxon>
        <taxon>Bacillota</taxon>
        <taxon>Bacilli</taxon>
        <taxon>Bacillales</taxon>
        <taxon>Bacillaceae</taxon>
        <taxon>Gracilibacillus</taxon>
    </lineage>
</organism>
<name>A0A841RKA2_9BACI</name>
<keyword evidence="2" id="KW-1185">Reference proteome</keyword>
<dbReference type="InterPro" id="IPR036866">
    <property type="entry name" value="RibonucZ/Hydroxyglut_hydro"/>
</dbReference>
<dbReference type="RefSeq" id="WP_184244020.1">
    <property type="nucleotide sequence ID" value="NZ_BAAACU010000022.1"/>
</dbReference>
<dbReference type="SUPFAM" id="SSF56281">
    <property type="entry name" value="Metallo-hydrolase/oxidoreductase"/>
    <property type="match status" value="1"/>
</dbReference>
<protein>
    <submittedName>
        <fullName evidence="1">Beta-lactamase superfamily II metal-dependent hydrolase</fullName>
    </submittedName>
</protein>
<comment type="caution">
    <text evidence="1">The sequence shown here is derived from an EMBL/GenBank/DDBJ whole genome shotgun (WGS) entry which is preliminary data.</text>
</comment>
<dbReference type="EMBL" id="JACHON010000001">
    <property type="protein sequence ID" value="MBB6511625.1"/>
    <property type="molecule type" value="Genomic_DNA"/>
</dbReference>
<dbReference type="Gene3D" id="3.60.15.10">
    <property type="entry name" value="Ribonuclease Z/Hydroxyacylglutathione hydrolase-like"/>
    <property type="match status" value="1"/>
</dbReference>
<dbReference type="Proteomes" id="UP000572212">
    <property type="component" value="Unassembled WGS sequence"/>
</dbReference>
<evidence type="ECO:0000313" key="1">
    <source>
        <dbReference type="EMBL" id="MBB6511625.1"/>
    </source>
</evidence>
<accession>A0A841RKA2</accession>
<evidence type="ECO:0000313" key="2">
    <source>
        <dbReference type="Proteomes" id="UP000572212"/>
    </source>
</evidence>
<dbReference type="GO" id="GO:0016787">
    <property type="term" value="F:hydrolase activity"/>
    <property type="evidence" value="ECO:0007669"/>
    <property type="project" value="UniProtKB-KW"/>
</dbReference>
<dbReference type="PANTHER" id="PTHR30619">
    <property type="entry name" value="DNA INTERNALIZATION/COMPETENCE PROTEIN COMEC/REC2"/>
    <property type="match status" value="1"/>
</dbReference>
<dbReference type="PANTHER" id="PTHR30619:SF1">
    <property type="entry name" value="RECOMBINATION PROTEIN 2"/>
    <property type="match status" value="1"/>
</dbReference>
<proteinExistence type="predicted"/>
<dbReference type="AlphaFoldDB" id="A0A841RKA2"/>
<dbReference type="InterPro" id="IPR052159">
    <property type="entry name" value="Competence_DNA_uptake"/>
</dbReference>
<gene>
    <name evidence="1" type="ORF">GGQ92_000392</name>
</gene>
<reference evidence="1 2" key="1">
    <citation type="submission" date="2020-08" db="EMBL/GenBank/DDBJ databases">
        <title>Genomic Encyclopedia of Type Strains, Phase IV (KMG-IV): sequencing the most valuable type-strain genomes for metagenomic binning, comparative biology and taxonomic classification.</title>
        <authorList>
            <person name="Goeker M."/>
        </authorList>
    </citation>
    <scope>NUCLEOTIDE SEQUENCE [LARGE SCALE GENOMIC DNA]</scope>
    <source>
        <strain evidence="1 2">DSM 11805</strain>
    </source>
</reference>